<evidence type="ECO:0000313" key="2">
    <source>
        <dbReference type="EMBL" id="JAE34804.1"/>
    </source>
</evidence>
<feature type="transmembrane region" description="Helical" evidence="1">
    <location>
        <begin position="5"/>
        <end position="25"/>
    </location>
</feature>
<reference evidence="2" key="1">
    <citation type="submission" date="2014-09" db="EMBL/GenBank/DDBJ databases">
        <authorList>
            <person name="Magalhaes I.L.F."/>
            <person name="Oliveira U."/>
            <person name="Santos F.R."/>
            <person name="Vidigal T.H.D.A."/>
            <person name="Brescovit A.D."/>
            <person name="Santos A.J."/>
        </authorList>
    </citation>
    <scope>NUCLEOTIDE SEQUENCE</scope>
    <source>
        <tissue evidence="2">Shoot tissue taken approximately 20 cm above the soil surface</tissue>
    </source>
</reference>
<protein>
    <submittedName>
        <fullName evidence="2">Uncharacterized protein</fullName>
    </submittedName>
</protein>
<keyword evidence="1" id="KW-0472">Membrane</keyword>
<name>A0A0A9HG56_ARUDO</name>
<dbReference type="AlphaFoldDB" id="A0A0A9HG56"/>
<dbReference type="EMBL" id="GBRH01163092">
    <property type="protein sequence ID" value="JAE34804.1"/>
    <property type="molecule type" value="Transcribed_RNA"/>
</dbReference>
<sequence length="29" mass="3647">MEINIWCFFVCVIYFHNSLFFWGPFLEPF</sequence>
<keyword evidence="1" id="KW-0812">Transmembrane</keyword>
<organism evidence="2">
    <name type="scientific">Arundo donax</name>
    <name type="common">Giant reed</name>
    <name type="synonym">Donax arundinaceus</name>
    <dbReference type="NCBI Taxonomy" id="35708"/>
    <lineage>
        <taxon>Eukaryota</taxon>
        <taxon>Viridiplantae</taxon>
        <taxon>Streptophyta</taxon>
        <taxon>Embryophyta</taxon>
        <taxon>Tracheophyta</taxon>
        <taxon>Spermatophyta</taxon>
        <taxon>Magnoliopsida</taxon>
        <taxon>Liliopsida</taxon>
        <taxon>Poales</taxon>
        <taxon>Poaceae</taxon>
        <taxon>PACMAD clade</taxon>
        <taxon>Arundinoideae</taxon>
        <taxon>Arundineae</taxon>
        <taxon>Arundo</taxon>
    </lineage>
</organism>
<proteinExistence type="predicted"/>
<reference evidence="2" key="2">
    <citation type="journal article" date="2015" name="Data Brief">
        <title>Shoot transcriptome of the giant reed, Arundo donax.</title>
        <authorList>
            <person name="Barrero R.A."/>
            <person name="Guerrero F.D."/>
            <person name="Moolhuijzen P."/>
            <person name="Goolsby J.A."/>
            <person name="Tidwell J."/>
            <person name="Bellgard S.E."/>
            <person name="Bellgard M.I."/>
        </authorList>
    </citation>
    <scope>NUCLEOTIDE SEQUENCE</scope>
    <source>
        <tissue evidence="2">Shoot tissue taken approximately 20 cm above the soil surface</tissue>
    </source>
</reference>
<keyword evidence="1" id="KW-1133">Transmembrane helix</keyword>
<evidence type="ECO:0000256" key="1">
    <source>
        <dbReference type="SAM" id="Phobius"/>
    </source>
</evidence>
<accession>A0A0A9HG56</accession>